<dbReference type="Proteomes" id="UP001437256">
    <property type="component" value="Unassembled WGS sequence"/>
</dbReference>
<comment type="caution">
    <text evidence="2">The sequence shown here is derived from an EMBL/GenBank/DDBJ whole genome shotgun (WGS) entry which is preliminary data.</text>
</comment>
<evidence type="ECO:0000313" key="3">
    <source>
        <dbReference type="Proteomes" id="UP001437256"/>
    </source>
</evidence>
<protein>
    <submittedName>
        <fullName evidence="2">Glucose-repressible alcohol dehydrogenase transcriptional effector</fullName>
        <ecNumber evidence="2">3.1.13.4</ecNumber>
    </submittedName>
</protein>
<sequence length="351" mass="40146">MAPPPRQIIQRNEPTLSSEGSKDPGAFSVLCYNILCPQFASPALYHYTPSWALPWEYRRNIIMDEIRLYSCEFVCLQEVDWNIYDYWLRGEMKKEGYEGVYCPSWVKSLPRSQRDGVAIFWKAQRYGLVRNHPLEFSNLANHRKDFKSSKDVPSRLLKRGNVANICLFKDLTTPKHLLLTNTHIYWDPDFCDVKLVQTGLLIEEITKVAERFRQELTETMTSELPIILCGDFNSLPNSGVYKLLSSGSVARDHPDLKKKHYGSFTKRGMVHGLRLGSAYSSTGFSPSGEEGTTDSELLPWTNYTAHFKGVLDYIWYSREILQANSYLGGIDPEYLEAGKVIGFPHAHIPSE</sequence>
<evidence type="ECO:0000259" key="1">
    <source>
        <dbReference type="Pfam" id="PF03372"/>
    </source>
</evidence>
<organism evidence="2 3">
    <name type="scientific">Marasmius tenuissimus</name>
    <dbReference type="NCBI Taxonomy" id="585030"/>
    <lineage>
        <taxon>Eukaryota</taxon>
        <taxon>Fungi</taxon>
        <taxon>Dikarya</taxon>
        <taxon>Basidiomycota</taxon>
        <taxon>Agaricomycotina</taxon>
        <taxon>Agaricomycetes</taxon>
        <taxon>Agaricomycetidae</taxon>
        <taxon>Agaricales</taxon>
        <taxon>Marasmiineae</taxon>
        <taxon>Marasmiaceae</taxon>
        <taxon>Marasmius</taxon>
    </lineage>
</organism>
<feature type="domain" description="Endonuclease/exonuclease/phosphatase" evidence="1">
    <location>
        <begin position="32"/>
        <end position="322"/>
    </location>
</feature>
<dbReference type="Gene3D" id="3.60.10.10">
    <property type="entry name" value="Endonuclease/exonuclease/phosphatase"/>
    <property type="match status" value="1"/>
</dbReference>
<dbReference type="PANTHER" id="PTHR12121:SF100">
    <property type="entry name" value="POLY(A)-SPECIFIC RIBONUCLEASE"/>
    <property type="match status" value="1"/>
</dbReference>
<name>A0ABR3AFY3_9AGAR</name>
<dbReference type="GO" id="GO:0004535">
    <property type="term" value="F:poly(A)-specific ribonuclease activity"/>
    <property type="evidence" value="ECO:0007669"/>
    <property type="project" value="UniProtKB-EC"/>
</dbReference>
<dbReference type="InterPro" id="IPR050410">
    <property type="entry name" value="CCR4/nocturin_mRNA_transcr"/>
</dbReference>
<proteinExistence type="predicted"/>
<keyword evidence="2" id="KW-0378">Hydrolase</keyword>
<reference evidence="2 3" key="1">
    <citation type="submission" date="2024-05" db="EMBL/GenBank/DDBJ databases">
        <title>A draft genome resource for the thread blight pathogen Marasmius tenuissimus strain MS-2.</title>
        <authorList>
            <person name="Yulfo-Soto G.E."/>
            <person name="Baruah I.K."/>
            <person name="Amoako-Attah I."/>
            <person name="Bukari Y."/>
            <person name="Meinhardt L.W."/>
            <person name="Bailey B.A."/>
            <person name="Cohen S.P."/>
        </authorList>
    </citation>
    <scope>NUCLEOTIDE SEQUENCE [LARGE SCALE GENOMIC DNA]</scope>
    <source>
        <strain evidence="2 3">MS-2</strain>
    </source>
</reference>
<dbReference type="InterPro" id="IPR036691">
    <property type="entry name" value="Endo/exonu/phosph_ase_sf"/>
</dbReference>
<gene>
    <name evidence="2" type="primary">CCR4_1</name>
    <name evidence="2" type="ORF">AAF712_000063</name>
</gene>
<keyword evidence="3" id="KW-1185">Reference proteome</keyword>
<evidence type="ECO:0000313" key="2">
    <source>
        <dbReference type="EMBL" id="KAL0072301.1"/>
    </source>
</evidence>
<accession>A0ABR3AFY3</accession>
<dbReference type="EC" id="3.1.13.4" evidence="2"/>
<dbReference type="InterPro" id="IPR005135">
    <property type="entry name" value="Endo/exonuclease/phosphatase"/>
</dbReference>
<dbReference type="SUPFAM" id="SSF56219">
    <property type="entry name" value="DNase I-like"/>
    <property type="match status" value="1"/>
</dbReference>
<dbReference type="EMBL" id="JBBXMP010000001">
    <property type="protein sequence ID" value="KAL0072301.1"/>
    <property type="molecule type" value="Genomic_DNA"/>
</dbReference>
<dbReference type="Pfam" id="PF03372">
    <property type="entry name" value="Exo_endo_phos"/>
    <property type="match status" value="1"/>
</dbReference>
<dbReference type="PANTHER" id="PTHR12121">
    <property type="entry name" value="CARBON CATABOLITE REPRESSOR PROTEIN 4"/>
    <property type="match status" value="1"/>
</dbReference>